<reference evidence="2 3" key="1">
    <citation type="submission" date="2023-03" db="EMBL/GenBank/DDBJ databases">
        <title>High-quality genome of Scylla paramamosain provides insights in environmental adaptation.</title>
        <authorList>
            <person name="Zhang L."/>
        </authorList>
    </citation>
    <scope>NUCLEOTIDE SEQUENCE [LARGE SCALE GENOMIC DNA]</scope>
    <source>
        <strain evidence="2">LZ_2023a</strain>
        <tissue evidence="2">Muscle</tissue>
    </source>
</reference>
<feature type="compositionally biased region" description="Acidic residues" evidence="1">
    <location>
        <begin position="600"/>
        <end position="612"/>
    </location>
</feature>
<dbReference type="AlphaFoldDB" id="A0AAW0SCZ0"/>
<dbReference type="PANTHER" id="PTHR33776">
    <property type="entry name" value="ENDO/EXONUCLEASE/PHOSPHATASE DOMAIN-CONTAINING PROTEIN"/>
    <property type="match status" value="1"/>
</dbReference>
<evidence type="ECO:0008006" key="4">
    <source>
        <dbReference type="Google" id="ProtNLM"/>
    </source>
</evidence>
<proteinExistence type="predicted"/>
<dbReference type="InterPro" id="IPR036691">
    <property type="entry name" value="Endo/exonu/phosph_ase_sf"/>
</dbReference>
<feature type="compositionally biased region" description="Basic and acidic residues" evidence="1">
    <location>
        <begin position="553"/>
        <end position="573"/>
    </location>
</feature>
<dbReference type="PANTHER" id="PTHR33776:SF3">
    <property type="entry name" value="PHD-TYPE DOMAIN-CONTAINING PROTEIN"/>
    <property type="match status" value="1"/>
</dbReference>
<accession>A0AAW0SCZ0</accession>
<feature type="region of interest" description="Disordered" evidence="1">
    <location>
        <begin position="1"/>
        <end position="26"/>
    </location>
</feature>
<gene>
    <name evidence="2" type="ORF">O3P69_014544</name>
</gene>
<sequence>MPCEQPPGTIIHSSPSPSTIPPSPHRKLVRQETCDRMTVNISVAVDVHQDKKRSSNGLLREQANIQDPVTFVDREADPSSQPLPPPLRGDQEQAAERSHWEDLEKTELISLVEKLTEEASRTNIILRSLQQDRDLIIEYREVFASALRLADRLVASKQREAKVATCTQGASALPETIDRHWEEVCQGSECWRDWWNSATPAPAPAPAVPASSTSTAGNTTTRKKKYKKKNRNSEVRGACTTQGAGPSRRQTPAKPTQICRYFNRKGHSTEDCHTRTAELRQERLLRQVLAEGRYLAAASPSVTPHLQPFPQSRPFSAQPVNWGHTQGWQWIPPGLRYPQLSPVTPLQAGPQLPPTWEGVQAQQLDVDTPPQLEVMFFRVVLANHSALLLCAMYRPPRQGPDSLLYLKEALDVLLVTHRCQHFLLVGDLNHHLEHDAYENLLTVQGLKDHVTFPTHERGGTLDPVISDLEEDTLSCHQLGLVGSSDHHAVLTQVDMGVARDEATTRTVWLWDRADWGSLRRDLRRTDWPSILQGGAEVQARAFTSRLLALQEQHVPHRPTDSAEHQGSDLKRQGDGGARAQSPTNSHHQNDRLEGSVPGVEDQDDVEDDECETDGASWDEKDDSDAESEARLSPTEYPSDGEEYSQSEDGECGGASDENIAKKSQTSPEKEVDFRLLNRLAGEFSDGSEEEGDEKAAWRRCQDVWRRAQAIKRFPGLRLGTQDTAAWQSFTWQKTSLNDFLMAEKETLLYSLSRNHKVSCEEIFQAQATGCTTTTATTTTTAITSPNNH</sequence>
<feature type="compositionally biased region" description="Acidic residues" evidence="1">
    <location>
        <begin position="638"/>
        <end position="650"/>
    </location>
</feature>
<feature type="region of interest" description="Disordered" evidence="1">
    <location>
        <begin position="201"/>
        <end position="255"/>
    </location>
</feature>
<feature type="compositionally biased region" description="Basic and acidic residues" evidence="1">
    <location>
        <begin position="89"/>
        <end position="99"/>
    </location>
</feature>
<dbReference type="Proteomes" id="UP001487740">
    <property type="component" value="Unassembled WGS sequence"/>
</dbReference>
<dbReference type="EMBL" id="JARAKH010001445">
    <property type="protein sequence ID" value="KAK8372976.1"/>
    <property type="molecule type" value="Genomic_DNA"/>
</dbReference>
<dbReference type="Gene3D" id="3.60.10.10">
    <property type="entry name" value="Endonuclease/exonuclease/phosphatase"/>
    <property type="match status" value="1"/>
</dbReference>
<evidence type="ECO:0000256" key="1">
    <source>
        <dbReference type="SAM" id="MobiDB-lite"/>
    </source>
</evidence>
<feature type="compositionally biased region" description="Polar residues" evidence="1">
    <location>
        <begin position="239"/>
        <end position="254"/>
    </location>
</feature>
<feature type="compositionally biased region" description="Low complexity" evidence="1">
    <location>
        <begin position="1"/>
        <end position="17"/>
    </location>
</feature>
<evidence type="ECO:0000313" key="3">
    <source>
        <dbReference type="Proteomes" id="UP001487740"/>
    </source>
</evidence>
<feature type="compositionally biased region" description="Low complexity" evidence="1">
    <location>
        <begin position="208"/>
        <end position="220"/>
    </location>
</feature>
<protein>
    <recommendedName>
        <fullName evidence="4">Endonuclease/exonuclease/phosphatase domain-containing protein</fullName>
    </recommendedName>
</protein>
<organism evidence="2 3">
    <name type="scientific">Scylla paramamosain</name>
    <name type="common">Mud crab</name>
    <dbReference type="NCBI Taxonomy" id="85552"/>
    <lineage>
        <taxon>Eukaryota</taxon>
        <taxon>Metazoa</taxon>
        <taxon>Ecdysozoa</taxon>
        <taxon>Arthropoda</taxon>
        <taxon>Crustacea</taxon>
        <taxon>Multicrustacea</taxon>
        <taxon>Malacostraca</taxon>
        <taxon>Eumalacostraca</taxon>
        <taxon>Eucarida</taxon>
        <taxon>Decapoda</taxon>
        <taxon>Pleocyemata</taxon>
        <taxon>Brachyura</taxon>
        <taxon>Eubrachyura</taxon>
        <taxon>Portunoidea</taxon>
        <taxon>Portunidae</taxon>
        <taxon>Portuninae</taxon>
        <taxon>Scylla</taxon>
    </lineage>
</organism>
<dbReference type="SUPFAM" id="SSF56219">
    <property type="entry name" value="DNase I-like"/>
    <property type="match status" value="1"/>
</dbReference>
<keyword evidence="3" id="KW-1185">Reference proteome</keyword>
<feature type="region of interest" description="Disordered" evidence="1">
    <location>
        <begin position="74"/>
        <end position="99"/>
    </location>
</feature>
<comment type="caution">
    <text evidence="2">The sequence shown here is derived from an EMBL/GenBank/DDBJ whole genome shotgun (WGS) entry which is preliminary data.</text>
</comment>
<feature type="compositionally biased region" description="Basic residues" evidence="1">
    <location>
        <begin position="221"/>
        <end position="230"/>
    </location>
</feature>
<evidence type="ECO:0000313" key="2">
    <source>
        <dbReference type="EMBL" id="KAK8372976.1"/>
    </source>
</evidence>
<feature type="region of interest" description="Disordered" evidence="1">
    <location>
        <begin position="553"/>
        <end position="668"/>
    </location>
</feature>
<name>A0AAW0SCZ0_SCYPA</name>